<dbReference type="InterPro" id="IPR037029">
    <property type="entry name" value="Alliinase_N_sf"/>
</dbReference>
<comment type="cofactor">
    <cofactor evidence="1">
        <name>pyridoxal 5'-phosphate</name>
        <dbReference type="ChEBI" id="CHEBI:597326"/>
    </cofactor>
</comment>
<dbReference type="Pfam" id="PF04864">
    <property type="entry name" value="Alliinase_C"/>
    <property type="match status" value="1"/>
</dbReference>
<dbReference type="InterPro" id="IPR050478">
    <property type="entry name" value="Ethylene_sulfur-biosynth"/>
</dbReference>
<dbReference type="PANTHER" id="PTHR43795:SF22">
    <property type="entry name" value="TRYPTOPHAN AMINOTRANSFERASE-RELATED PROTEIN 2"/>
    <property type="match status" value="1"/>
</dbReference>
<keyword evidence="4" id="KW-1133">Transmembrane helix</keyword>
<comment type="similarity">
    <text evidence="2">Belongs to the alliinase family.</text>
</comment>
<dbReference type="InterPro" id="IPR015421">
    <property type="entry name" value="PyrdxlP-dep_Trfase_major"/>
</dbReference>
<dbReference type="EMBL" id="JAQQAF010000006">
    <property type="protein sequence ID" value="KAJ8479579.1"/>
    <property type="molecule type" value="Genomic_DNA"/>
</dbReference>
<evidence type="ECO:0000256" key="2">
    <source>
        <dbReference type="ARBA" id="ARBA00006312"/>
    </source>
</evidence>
<dbReference type="GO" id="GO:0008483">
    <property type="term" value="F:transaminase activity"/>
    <property type="evidence" value="ECO:0007669"/>
    <property type="project" value="TreeGrafter"/>
</dbReference>
<proteinExistence type="inferred from homology"/>
<dbReference type="Gene3D" id="2.10.25.30">
    <property type="entry name" value="EGF-like, alliinase"/>
    <property type="match status" value="1"/>
</dbReference>
<evidence type="ECO:0000313" key="6">
    <source>
        <dbReference type="EMBL" id="KAJ8479579.1"/>
    </source>
</evidence>
<evidence type="ECO:0000259" key="5">
    <source>
        <dbReference type="Pfam" id="PF04864"/>
    </source>
</evidence>
<feature type="domain" description="Alliinase C-terminal" evidence="5">
    <location>
        <begin position="110"/>
        <end position="352"/>
    </location>
</feature>
<name>A0AAV8QRQ6_ENSVE</name>
<keyword evidence="4" id="KW-0812">Transmembrane</keyword>
<dbReference type="InterPro" id="IPR015422">
    <property type="entry name" value="PyrdxlP-dep_Trfase_small"/>
</dbReference>
<keyword evidence="4" id="KW-0472">Membrane</keyword>
<dbReference type="Gene3D" id="3.40.640.10">
    <property type="entry name" value="Type I PLP-dependent aspartate aminotransferase-like (Major domain)"/>
    <property type="match status" value="1"/>
</dbReference>
<comment type="caution">
    <text evidence="6">The sequence shown here is derived from an EMBL/GenBank/DDBJ whole genome shotgun (WGS) entry which is preliminary data.</text>
</comment>
<dbReference type="Gene3D" id="3.90.1150.10">
    <property type="entry name" value="Aspartate Aminotransferase, domain 1"/>
    <property type="match status" value="1"/>
</dbReference>
<keyword evidence="7" id="KW-1185">Reference proteome</keyword>
<accession>A0AAV8QRQ6</accession>
<dbReference type="GO" id="GO:0006520">
    <property type="term" value="P:amino acid metabolic process"/>
    <property type="evidence" value="ECO:0007669"/>
    <property type="project" value="TreeGrafter"/>
</dbReference>
<dbReference type="GO" id="GO:0016846">
    <property type="term" value="F:carbon-sulfur lyase activity"/>
    <property type="evidence" value="ECO:0007669"/>
    <property type="project" value="InterPro"/>
</dbReference>
<protein>
    <recommendedName>
        <fullName evidence="5">Alliinase C-terminal domain-containing protein</fullName>
    </recommendedName>
</protein>
<organism evidence="6 7">
    <name type="scientific">Ensete ventricosum</name>
    <name type="common">Abyssinian banana</name>
    <name type="synonym">Musa ensete</name>
    <dbReference type="NCBI Taxonomy" id="4639"/>
    <lineage>
        <taxon>Eukaryota</taxon>
        <taxon>Viridiplantae</taxon>
        <taxon>Streptophyta</taxon>
        <taxon>Embryophyta</taxon>
        <taxon>Tracheophyta</taxon>
        <taxon>Spermatophyta</taxon>
        <taxon>Magnoliopsida</taxon>
        <taxon>Liliopsida</taxon>
        <taxon>Zingiberales</taxon>
        <taxon>Musaceae</taxon>
        <taxon>Ensete</taxon>
    </lineage>
</organism>
<evidence type="ECO:0000256" key="4">
    <source>
        <dbReference type="SAM" id="Phobius"/>
    </source>
</evidence>
<evidence type="ECO:0000256" key="1">
    <source>
        <dbReference type="ARBA" id="ARBA00001933"/>
    </source>
</evidence>
<feature type="transmembrane region" description="Helical" evidence="4">
    <location>
        <begin position="28"/>
        <end position="51"/>
    </location>
</feature>
<dbReference type="CDD" id="cd00609">
    <property type="entry name" value="AAT_like"/>
    <property type="match status" value="1"/>
</dbReference>
<sequence>MPKASDKWARPPSQSSLQMRALRHPGRIWVLLILGSLTLNLVMIALLASLYEGEGTPGCKAERSILVAEEKKSVVAAPQQQSTAEELVSAEEISVSSTSGKLPVSKDAIINLDHGDPTMFESFWKEMGEHGDIIIPGWQAMSYFSDVTNLCWFLEPEFANQVRRLHNLVGNAVVDNHFIIVGTGSTQLFQAALYALSPPDAPEPMSVVSAVPYYSSYPAVTDYLQSGLYRWAGDASMFDGDAYIELVCSPNNPDGSIREAVLKSTNGKTIHDLVYYWPQYTPITDAADHDIMLFTVSKSTGHAGTRLGWALVKDKDVAKRMIKFIELNTIGVSKDSQLRAAKILKKLQETVKASDIFSLPVFPLALCKFTGEKAGTYPAFAWLKCEKEEVEDCEGFLRKHKILTRSGRHFGVEPKYVRISMLDRDETFDLFIERLLMLHH</sequence>
<keyword evidence="3" id="KW-0663">Pyridoxal phosphate</keyword>
<dbReference type="Proteomes" id="UP001222027">
    <property type="component" value="Unassembled WGS sequence"/>
</dbReference>
<evidence type="ECO:0000256" key="3">
    <source>
        <dbReference type="ARBA" id="ARBA00022898"/>
    </source>
</evidence>
<reference evidence="6 7" key="1">
    <citation type="submission" date="2022-12" db="EMBL/GenBank/DDBJ databases">
        <title>Chromosome-scale assembly of the Ensete ventricosum genome.</title>
        <authorList>
            <person name="Dussert Y."/>
            <person name="Stocks J."/>
            <person name="Wendawek A."/>
            <person name="Woldeyes F."/>
            <person name="Nichols R.A."/>
            <person name="Borrell J.S."/>
        </authorList>
    </citation>
    <scope>NUCLEOTIDE SEQUENCE [LARGE SCALE GENOMIC DNA]</scope>
    <source>
        <strain evidence="7">cv. Maze</strain>
        <tissue evidence="6">Seeds</tissue>
    </source>
</reference>
<evidence type="ECO:0000313" key="7">
    <source>
        <dbReference type="Proteomes" id="UP001222027"/>
    </source>
</evidence>
<gene>
    <name evidence="6" type="ORF">OPV22_023306</name>
</gene>
<dbReference type="SUPFAM" id="SSF53383">
    <property type="entry name" value="PLP-dependent transferases"/>
    <property type="match status" value="1"/>
</dbReference>
<dbReference type="PANTHER" id="PTHR43795">
    <property type="entry name" value="BIFUNCTIONAL ASPARTATE AMINOTRANSFERASE AND GLUTAMATE/ASPARTATE-PREPHENATE AMINOTRANSFERASE-RELATED"/>
    <property type="match status" value="1"/>
</dbReference>
<dbReference type="AlphaFoldDB" id="A0AAV8QRQ6"/>
<dbReference type="InterPro" id="IPR006948">
    <property type="entry name" value="Alliinase_C"/>
</dbReference>
<dbReference type="InterPro" id="IPR015424">
    <property type="entry name" value="PyrdxlP-dep_Trfase"/>
</dbReference>